<dbReference type="Pfam" id="PF08747">
    <property type="entry name" value="BrxB"/>
    <property type="match status" value="1"/>
</dbReference>
<dbReference type="EMBL" id="VSSQ01000329">
    <property type="protein sequence ID" value="MPL91445.1"/>
    <property type="molecule type" value="Genomic_DNA"/>
</dbReference>
<reference evidence="1" key="1">
    <citation type="submission" date="2019-08" db="EMBL/GenBank/DDBJ databases">
        <authorList>
            <person name="Kucharzyk K."/>
            <person name="Murdoch R.W."/>
            <person name="Higgins S."/>
            <person name="Loffler F."/>
        </authorList>
    </citation>
    <scope>NUCLEOTIDE SEQUENCE</scope>
</reference>
<name>A0A644VJM7_9ZZZZ</name>
<protein>
    <recommendedName>
        <fullName evidence="2">DUF1788 domain-containing protein</fullName>
    </recommendedName>
</protein>
<organism evidence="1">
    <name type="scientific">bioreactor metagenome</name>
    <dbReference type="NCBI Taxonomy" id="1076179"/>
    <lineage>
        <taxon>unclassified sequences</taxon>
        <taxon>metagenomes</taxon>
        <taxon>ecological metagenomes</taxon>
    </lineage>
</organism>
<comment type="caution">
    <text evidence="1">The sequence shown here is derived from an EMBL/GenBank/DDBJ whole genome shotgun (WGS) entry which is preliminary data.</text>
</comment>
<sequence length="194" mass="22702">MGEIDERLNKIERVIKKDSFHKNKGLGNEIGYYIFDYEAKYELKVREYTKNLIDKINNNNCGFNIDEFDLYNIVVEILESEGFLDETFNLEGKKGLNKTNQVINKLLQLNSDRNNLIINHIKNNVLKNSVLFITGVGKVFPILRSHDVLNNLHQHIDKNPVVMFFPGEYTGHEFRLFGNIKDNNYYRAFPLIND</sequence>
<evidence type="ECO:0000313" key="1">
    <source>
        <dbReference type="EMBL" id="MPL91445.1"/>
    </source>
</evidence>
<gene>
    <name evidence="1" type="ORF">SDC9_37513</name>
</gene>
<evidence type="ECO:0008006" key="2">
    <source>
        <dbReference type="Google" id="ProtNLM"/>
    </source>
</evidence>
<dbReference type="AlphaFoldDB" id="A0A644VJM7"/>
<proteinExistence type="predicted"/>
<dbReference type="InterPro" id="IPR014858">
    <property type="entry name" value="BrxB"/>
</dbReference>
<accession>A0A644VJM7</accession>